<feature type="transmembrane region" description="Helical" evidence="1">
    <location>
        <begin position="7"/>
        <end position="25"/>
    </location>
</feature>
<reference evidence="2 3" key="1">
    <citation type="submission" date="2021-06" db="EMBL/GenBank/DDBJ databases">
        <title>Bacillus sp. RD4P76, an endophyte from a halophyte.</title>
        <authorList>
            <person name="Sun J.-Q."/>
        </authorList>
    </citation>
    <scope>NUCLEOTIDE SEQUENCE [LARGE SCALE GENOMIC DNA]</scope>
    <source>
        <strain evidence="2 3">JCM 17098</strain>
    </source>
</reference>
<keyword evidence="1" id="KW-0472">Membrane</keyword>
<feature type="transmembrane region" description="Helical" evidence="1">
    <location>
        <begin position="72"/>
        <end position="88"/>
    </location>
</feature>
<feature type="transmembrane region" description="Helical" evidence="1">
    <location>
        <begin position="31"/>
        <end position="51"/>
    </location>
</feature>
<evidence type="ECO:0000313" key="3">
    <source>
        <dbReference type="Proteomes" id="UP000790580"/>
    </source>
</evidence>
<protein>
    <submittedName>
        <fullName evidence="2">Uncharacterized protein</fullName>
    </submittedName>
</protein>
<accession>A0ABS6JWF2</accession>
<evidence type="ECO:0000313" key="2">
    <source>
        <dbReference type="EMBL" id="MBU9722401.1"/>
    </source>
</evidence>
<dbReference type="InterPro" id="IPR048147">
    <property type="entry name" value="CBO0543-like"/>
</dbReference>
<feature type="transmembrane region" description="Helical" evidence="1">
    <location>
        <begin position="100"/>
        <end position="118"/>
    </location>
</feature>
<organism evidence="2 3">
    <name type="scientific">Evansella alkalicola</name>
    <dbReference type="NCBI Taxonomy" id="745819"/>
    <lineage>
        <taxon>Bacteria</taxon>
        <taxon>Bacillati</taxon>
        <taxon>Bacillota</taxon>
        <taxon>Bacilli</taxon>
        <taxon>Bacillales</taxon>
        <taxon>Bacillaceae</taxon>
        <taxon>Evansella</taxon>
    </lineage>
</organism>
<dbReference type="Proteomes" id="UP000790580">
    <property type="component" value="Unassembled WGS sequence"/>
</dbReference>
<dbReference type="NCBIfam" id="NF041644">
    <property type="entry name" value="CBO0543_fam"/>
    <property type="match status" value="1"/>
</dbReference>
<dbReference type="RefSeq" id="WP_088073744.1">
    <property type="nucleotide sequence ID" value="NZ_JAHQCR010000052.1"/>
</dbReference>
<keyword evidence="1" id="KW-0812">Transmembrane</keyword>
<evidence type="ECO:0000256" key="1">
    <source>
        <dbReference type="SAM" id="Phobius"/>
    </source>
</evidence>
<keyword evidence="3" id="KW-1185">Reference proteome</keyword>
<feature type="transmembrane region" description="Helical" evidence="1">
    <location>
        <begin position="130"/>
        <end position="149"/>
    </location>
</feature>
<gene>
    <name evidence="2" type="ORF">KS407_13260</name>
</gene>
<name>A0ABS6JWF2_9BACI</name>
<sequence>MRYPKEKTIITGSWIGTSLLLYLFVPKGKFRNAQIPFLFTQFLTWLLGLLVTEKKLIRYPVRIFKYASKNSFSFEYFILPALTAMFNMRYPQSKGVLVKGLYYFVFTGSISALEYYALKRTDLIKYNKWKWSWSFISLWITFFLSRKYYVWFFKYAKK</sequence>
<proteinExistence type="predicted"/>
<keyword evidence="1" id="KW-1133">Transmembrane helix</keyword>
<comment type="caution">
    <text evidence="2">The sequence shown here is derived from an EMBL/GenBank/DDBJ whole genome shotgun (WGS) entry which is preliminary data.</text>
</comment>
<dbReference type="EMBL" id="JAHQCR010000052">
    <property type="protein sequence ID" value="MBU9722401.1"/>
    <property type="molecule type" value="Genomic_DNA"/>
</dbReference>